<proteinExistence type="predicted"/>
<protein>
    <recommendedName>
        <fullName evidence="3">Restriction endonuclease type IV Mrr domain-containing protein</fullName>
    </recommendedName>
</protein>
<dbReference type="EMBL" id="RDPI01000002">
    <property type="protein sequence ID" value="MBF4371951.1"/>
    <property type="molecule type" value="Genomic_DNA"/>
</dbReference>
<accession>A0ABR9Z0I5</accession>
<dbReference type="Proteomes" id="UP000726136">
    <property type="component" value="Unassembled WGS sequence"/>
</dbReference>
<reference evidence="1 2" key="1">
    <citation type="journal article" date="2021" name="PeerJ">
        <title>Analysis of 44 Vibrio anguillarum genomes reveals high genetic diversity.</title>
        <authorList>
            <person name="Hansen M.J."/>
            <person name="Dalsgaard I."/>
        </authorList>
    </citation>
    <scope>NUCLEOTIDE SEQUENCE [LARGE SCALE GENOMIC DNA]</scope>
    <source>
        <strain evidence="1 2">040915-1/1B</strain>
    </source>
</reference>
<evidence type="ECO:0000313" key="2">
    <source>
        <dbReference type="Proteomes" id="UP000726136"/>
    </source>
</evidence>
<sequence>MSRTADHTIKGFLYQFNKTLLDVTNSDEGDVVTVEGIIEDVDIVKADGSTSAIQCKYHETKSSFTDSLIYKPVLQMAETFSKQSGNNLSFILYLHCGGKKLGTEKLTLETLDKALATSDQALVKIVARIAQPFDKKAFLSKVQLEFGPKIDDLENDVKQALEELPLRGADIDCVVYPNAISKIAKMSSYKDLDKRKLTKADLINDLNKINTTLLTKWTLSLKNKAQILQLSKKQLATNLNIGSSSRYFFFDKTELFDFDNQIVTFIYDYIKAYHSKPKQSQTPLFIINCCRPELEKIEYRLYQKGIKCNSGHVGGRFEEDHFFRDPIVKVLRSTILERDFDARILSFIDSGKTLNNKKCDDFIFVTSKIPDDIETLDTNVFQLGVENFDELKFVMQLRGTYE</sequence>
<gene>
    <name evidence="1" type="ORF">EAY46_02470</name>
</gene>
<keyword evidence="2" id="KW-1185">Reference proteome</keyword>
<name>A0ABR9Z0I5_VIBAN</name>
<evidence type="ECO:0000313" key="1">
    <source>
        <dbReference type="EMBL" id="MBF4371951.1"/>
    </source>
</evidence>
<organism evidence="1 2">
    <name type="scientific">Vibrio anguillarum</name>
    <name type="common">Listonella anguillarum</name>
    <dbReference type="NCBI Taxonomy" id="55601"/>
    <lineage>
        <taxon>Bacteria</taxon>
        <taxon>Pseudomonadati</taxon>
        <taxon>Pseudomonadota</taxon>
        <taxon>Gammaproteobacteria</taxon>
        <taxon>Vibrionales</taxon>
        <taxon>Vibrionaceae</taxon>
        <taxon>Vibrio</taxon>
    </lineage>
</organism>
<evidence type="ECO:0008006" key="3">
    <source>
        <dbReference type="Google" id="ProtNLM"/>
    </source>
</evidence>
<dbReference type="RefSeq" id="WP_194662029.1">
    <property type="nucleotide sequence ID" value="NZ_RDPI01000002.1"/>
</dbReference>
<comment type="caution">
    <text evidence="1">The sequence shown here is derived from an EMBL/GenBank/DDBJ whole genome shotgun (WGS) entry which is preliminary data.</text>
</comment>